<sequence>MVSMRGASSFRLRLLLSALSGKPIIINSIRASDSTSEPGLAAHEVSFLRLIERLSAGSVVEISEDGTAVKYVPGVLVGGANLNHDCSAVKGSRAAGYFVEPLLLLMPFCKRPTSVSLRNVATCGGGVDVSMDHVRMAMLPLVRHALTAPVVGGDDPPDVRVEVSTRCPWPHARGEVTVSCSGVVKTTLPRSVDLADEGQVKRVRGIAWAVDVSPGLATRCATAAKGIFLNVLSDVYVFTDHTATKGAIHTRTPGFGIALCCETTAGGRVVFELDATTMSAGGDSGLATGGALPEEVGRAAASACIDQVARGGVVDHACQPMLLTLAALGPQELARARIGPITAPATRTLRLLDDVLGVRFRLRPQVGTKTLFVSCVGAGVRNQGRKAT</sequence>
<comment type="similarity">
    <text evidence="2">Belongs to the RNA 3'-terminal cyclase family. Type 2 subfamily.</text>
</comment>
<dbReference type="GO" id="GO:0004521">
    <property type="term" value="F:RNA endonuclease activity"/>
    <property type="evidence" value="ECO:0007669"/>
    <property type="project" value="TreeGrafter"/>
</dbReference>
<dbReference type="SUPFAM" id="SSF55205">
    <property type="entry name" value="EPT/RTPC-like"/>
    <property type="match status" value="1"/>
</dbReference>
<dbReference type="GO" id="GO:0000479">
    <property type="term" value="P:endonucleolytic cleavage of tricistronic rRNA transcript (SSU-rRNA, 5.8S rRNA, LSU-rRNA)"/>
    <property type="evidence" value="ECO:0007669"/>
    <property type="project" value="TreeGrafter"/>
</dbReference>
<evidence type="ECO:0000256" key="2">
    <source>
        <dbReference type="ARBA" id="ARBA00007089"/>
    </source>
</evidence>
<dbReference type="InterPro" id="IPR000228">
    <property type="entry name" value="RNA3'_term_phos_cyc"/>
</dbReference>
<evidence type="ECO:0000256" key="3">
    <source>
        <dbReference type="ARBA" id="ARBA00022517"/>
    </source>
</evidence>
<keyword evidence="4" id="KW-0539">Nucleus</keyword>
<dbReference type="InterPro" id="IPR013791">
    <property type="entry name" value="RNA3'-term_phos_cycl_insert"/>
</dbReference>
<dbReference type="Pfam" id="PF05189">
    <property type="entry name" value="RTC_insert"/>
    <property type="match status" value="1"/>
</dbReference>
<evidence type="ECO:0008006" key="9">
    <source>
        <dbReference type="Google" id="ProtNLM"/>
    </source>
</evidence>
<dbReference type="Proteomes" id="UP000660262">
    <property type="component" value="Unassembled WGS sequence"/>
</dbReference>
<feature type="domain" description="RNA 3'-terminal phosphate cyclase" evidence="5">
    <location>
        <begin position="4"/>
        <end position="361"/>
    </location>
</feature>
<dbReference type="EMBL" id="BNJQ01000003">
    <property type="protein sequence ID" value="GHP02324.1"/>
    <property type="molecule type" value="Genomic_DNA"/>
</dbReference>
<dbReference type="NCBIfam" id="TIGR03400">
    <property type="entry name" value="18S_RNA_Rcl1p"/>
    <property type="match status" value="1"/>
</dbReference>
<dbReference type="InterPro" id="IPR013792">
    <property type="entry name" value="RNA3'P_cycl/enolpyr_Trfase_a/b"/>
</dbReference>
<dbReference type="PANTHER" id="PTHR11096">
    <property type="entry name" value="RNA 3' TERMINAL PHOSPHATE CYCLASE"/>
    <property type="match status" value="1"/>
</dbReference>
<dbReference type="Gene3D" id="3.65.10.20">
    <property type="entry name" value="RNA 3'-terminal phosphate cyclase domain"/>
    <property type="match status" value="1"/>
</dbReference>
<keyword evidence="3" id="KW-0690">Ribosome biogenesis</keyword>
<feature type="domain" description="RNA 3'-terminal phosphate cyclase insert" evidence="6">
    <location>
        <begin position="196"/>
        <end position="307"/>
    </location>
</feature>
<name>A0A830H5L1_9CHLO</name>
<dbReference type="InterPro" id="IPR036553">
    <property type="entry name" value="RPTC_insert"/>
</dbReference>
<gene>
    <name evidence="7" type="ORF">PPROV_000108100</name>
</gene>
<dbReference type="OrthoDB" id="1911237at2759"/>
<dbReference type="InterPro" id="IPR016443">
    <property type="entry name" value="RNA3'_term_phos_cyc_type_2"/>
</dbReference>
<comment type="subcellular location">
    <subcellularLocation>
        <location evidence="1">Nucleus</location>
        <location evidence="1">Nucleolus</location>
    </subcellularLocation>
</comment>
<dbReference type="InterPro" id="IPR037136">
    <property type="entry name" value="RNA3'_phos_cyclase_dom_sf"/>
</dbReference>
<evidence type="ECO:0000313" key="7">
    <source>
        <dbReference type="EMBL" id="GHP02324.1"/>
    </source>
</evidence>
<dbReference type="Gene3D" id="3.30.360.20">
    <property type="entry name" value="RNA 3'-terminal phosphate cyclase, insert domain"/>
    <property type="match status" value="1"/>
</dbReference>
<evidence type="ECO:0000313" key="8">
    <source>
        <dbReference type="Proteomes" id="UP000660262"/>
    </source>
</evidence>
<dbReference type="Pfam" id="PF01137">
    <property type="entry name" value="RTC"/>
    <property type="match status" value="1"/>
</dbReference>
<protein>
    <recommendedName>
        <fullName evidence="9">RNA 3'-terminal-phosphate cyclase (ATP)</fullName>
    </recommendedName>
</protein>
<dbReference type="AlphaFoldDB" id="A0A830H5L1"/>
<dbReference type="GO" id="GO:0005730">
    <property type="term" value="C:nucleolus"/>
    <property type="evidence" value="ECO:0007669"/>
    <property type="project" value="UniProtKB-SubCell"/>
</dbReference>
<evidence type="ECO:0000256" key="4">
    <source>
        <dbReference type="ARBA" id="ARBA00023242"/>
    </source>
</evidence>
<proteinExistence type="inferred from homology"/>
<dbReference type="InterPro" id="IPR023797">
    <property type="entry name" value="RNA3'_phos_cyclase_dom"/>
</dbReference>
<accession>A0A830H5L1</accession>
<evidence type="ECO:0000259" key="5">
    <source>
        <dbReference type="Pfam" id="PF01137"/>
    </source>
</evidence>
<evidence type="ECO:0000259" key="6">
    <source>
        <dbReference type="Pfam" id="PF05189"/>
    </source>
</evidence>
<comment type="caution">
    <text evidence="7">The sequence shown here is derived from an EMBL/GenBank/DDBJ whole genome shotgun (WGS) entry which is preliminary data.</text>
</comment>
<organism evidence="7 8">
    <name type="scientific">Pycnococcus provasolii</name>
    <dbReference type="NCBI Taxonomy" id="41880"/>
    <lineage>
        <taxon>Eukaryota</taxon>
        <taxon>Viridiplantae</taxon>
        <taxon>Chlorophyta</taxon>
        <taxon>Pseudoscourfieldiophyceae</taxon>
        <taxon>Pseudoscourfieldiales</taxon>
        <taxon>Pycnococcaceae</taxon>
        <taxon>Pycnococcus</taxon>
    </lineage>
</organism>
<reference evidence="7" key="1">
    <citation type="submission" date="2020-10" db="EMBL/GenBank/DDBJ databases">
        <title>Unveiling of a novel bifunctional photoreceptor, Dualchrome1, isolated from a cosmopolitan green alga.</title>
        <authorList>
            <person name="Suzuki S."/>
            <person name="Kawachi M."/>
        </authorList>
    </citation>
    <scope>NUCLEOTIDE SEQUENCE</scope>
    <source>
        <strain evidence="7">NIES 2893</strain>
    </source>
</reference>
<evidence type="ECO:0000256" key="1">
    <source>
        <dbReference type="ARBA" id="ARBA00004604"/>
    </source>
</evidence>
<dbReference type="PANTHER" id="PTHR11096:SF1">
    <property type="entry name" value="RNA 3'-TERMINAL PHOSPHATE CYCLASE-LIKE PROTEIN"/>
    <property type="match status" value="1"/>
</dbReference>
<keyword evidence="8" id="KW-1185">Reference proteome</keyword>